<proteinExistence type="predicted"/>
<dbReference type="AlphaFoldDB" id="A0A8J2R6A5"/>
<comment type="caution">
    <text evidence="1">The sequence shown here is derived from an EMBL/GenBank/DDBJ whole genome shotgun (WGS) entry which is preliminary data.</text>
</comment>
<dbReference type="Proteomes" id="UP000789524">
    <property type="component" value="Unassembled WGS sequence"/>
</dbReference>
<protein>
    <submittedName>
        <fullName evidence="1">(African queen) hypothetical protein</fullName>
    </submittedName>
</protein>
<evidence type="ECO:0000313" key="2">
    <source>
        <dbReference type="Proteomes" id="UP000789524"/>
    </source>
</evidence>
<dbReference type="EMBL" id="CAKASE010000083">
    <property type="protein sequence ID" value="CAG9585682.1"/>
    <property type="molecule type" value="Genomic_DNA"/>
</dbReference>
<gene>
    <name evidence="1" type="ORF">DCHRY22_LOCUS16044</name>
</gene>
<keyword evidence="2" id="KW-1185">Reference proteome</keyword>
<accession>A0A8J2R6A5</accession>
<reference evidence="1" key="1">
    <citation type="submission" date="2021-09" db="EMBL/GenBank/DDBJ databases">
        <authorList>
            <person name="Martin H S."/>
        </authorList>
    </citation>
    <scope>NUCLEOTIDE SEQUENCE</scope>
</reference>
<name>A0A8J2R6A5_9NEOP</name>
<sequence length="75" mass="8685">MPRKSFISVELASHTWEMSMLSDSNDMTPFPFCFEDLEKELSHISPLIGRGEHYLCLMRRGNMPCAPNIFSELDF</sequence>
<organism evidence="1 2">
    <name type="scientific">Danaus chrysippus</name>
    <name type="common">African queen</name>
    <dbReference type="NCBI Taxonomy" id="151541"/>
    <lineage>
        <taxon>Eukaryota</taxon>
        <taxon>Metazoa</taxon>
        <taxon>Ecdysozoa</taxon>
        <taxon>Arthropoda</taxon>
        <taxon>Hexapoda</taxon>
        <taxon>Insecta</taxon>
        <taxon>Pterygota</taxon>
        <taxon>Neoptera</taxon>
        <taxon>Endopterygota</taxon>
        <taxon>Lepidoptera</taxon>
        <taxon>Glossata</taxon>
        <taxon>Ditrysia</taxon>
        <taxon>Papilionoidea</taxon>
        <taxon>Nymphalidae</taxon>
        <taxon>Danainae</taxon>
        <taxon>Danaini</taxon>
        <taxon>Danaina</taxon>
        <taxon>Danaus</taxon>
        <taxon>Anosia</taxon>
    </lineage>
</organism>
<evidence type="ECO:0000313" key="1">
    <source>
        <dbReference type="EMBL" id="CAG9585682.1"/>
    </source>
</evidence>